<accession>A0A916TMM8</accession>
<evidence type="ECO:0000313" key="1">
    <source>
        <dbReference type="EMBL" id="GGB56941.1"/>
    </source>
</evidence>
<dbReference type="Proteomes" id="UP000605148">
    <property type="component" value="Unassembled WGS sequence"/>
</dbReference>
<comment type="caution">
    <text evidence="1">The sequence shown here is derived from an EMBL/GenBank/DDBJ whole genome shotgun (WGS) entry which is preliminary data.</text>
</comment>
<name>A0A916TMM8_9HYPH</name>
<evidence type="ECO:0000313" key="2">
    <source>
        <dbReference type="Proteomes" id="UP000605148"/>
    </source>
</evidence>
<protein>
    <submittedName>
        <fullName evidence="1">Uncharacterized protein</fullName>
    </submittedName>
</protein>
<sequence length="94" mass="10568">MQGEKGSWDDTTRLWEFDSGRELAQFVSFTDGSWIVMTSEGFFNASVGWAKHINLVRGLEVFSVDQVYDALFHPDLVREALAASRDPVLLAVDD</sequence>
<organism evidence="1 2">
    <name type="scientific">Roseibium aquae</name>
    <dbReference type="NCBI Taxonomy" id="1323746"/>
    <lineage>
        <taxon>Bacteria</taxon>
        <taxon>Pseudomonadati</taxon>
        <taxon>Pseudomonadota</taxon>
        <taxon>Alphaproteobacteria</taxon>
        <taxon>Hyphomicrobiales</taxon>
        <taxon>Stappiaceae</taxon>
        <taxon>Roseibium</taxon>
    </lineage>
</organism>
<dbReference type="AlphaFoldDB" id="A0A916TMM8"/>
<keyword evidence="2" id="KW-1185">Reference proteome</keyword>
<dbReference type="EMBL" id="BMFA01000010">
    <property type="protein sequence ID" value="GGB56941.1"/>
    <property type="molecule type" value="Genomic_DNA"/>
</dbReference>
<dbReference type="OrthoDB" id="8176121at2"/>
<gene>
    <name evidence="1" type="ORF">GCM10011316_31270</name>
</gene>
<proteinExistence type="predicted"/>
<reference evidence="1" key="1">
    <citation type="journal article" date="2014" name="Int. J. Syst. Evol. Microbiol.">
        <title>Complete genome sequence of Corynebacterium casei LMG S-19264T (=DSM 44701T), isolated from a smear-ripened cheese.</title>
        <authorList>
            <consortium name="US DOE Joint Genome Institute (JGI-PGF)"/>
            <person name="Walter F."/>
            <person name="Albersmeier A."/>
            <person name="Kalinowski J."/>
            <person name="Ruckert C."/>
        </authorList>
    </citation>
    <scope>NUCLEOTIDE SEQUENCE</scope>
    <source>
        <strain evidence="1">CGMCC 1.12426</strain>
    </source>
</reference>
<reference evidence="1" key="2">
    <citation type="submission" date="2020-09" db="EMBL/GenBank/DDBJ databases">
        <authorList>
            <person name="Sun Q."/>
            <person name="Zhou Y."/>
        </authorList>
    </citation>
    <scope>NUCLEOTIDE SEQUENCE</scope>
    <source>
        <strain evidence="1">CGMCC 1.12426</strain>
    </source>
</reference>
<dbReference type="RefSeq" id="WP_150497411.1">
    <property type="nucleotide sequence ID" value="NZ_BMFA01000010.1"/>
</dbReference>